<dbReference type="KEGG" id="hlc:CHINAEXTREME15820"/>
<dbReference type="EMBL" id="CP019285">
    <property type="protein sequence ID" value="APW99149.1"/>
    <property type="molecule type" value="Genomic_DNA"/>
</dbReference>
<dbReference type="EMBL" id="AOLZ01000055">
    <property type="protein sequence ID" value="EMA30956.1"/>
    <property type="molecule type" value="Genomic_DNA"/>
</dbReference>
<evidence type="ECO:0000256" key="2">
    <source>
        <dbReference type="ARBA" id="ARBA00022692"/>
    </source>
</evidence>
<gene>
    <name evidence="7" type="ORF">C445_15421</name>
    <name evidence="6" type="ORF">CHINAEXTREME_15820</name>
</gene>
<evidence type="ECO:0000313" key="7">
    <source>
        <dbReference type="EMBL" id="EMA30956.1"/>
    </source>
</evidence>
<reference evidence="6 9" key="1">
    <citation type="journal article" date="2011" name="J. Bacteriol.">
        <title>Genome sequence of Halobiforma lacisalsi AJ5, an extremely halophilic archaeon which harbors a bop gene.</title>
        <authorList>
            <person name="Jiang X."/>
            <person name="Wang S."/>
            <person name="Cheng H."/>
            <person name="Huo Y."/>
            <person name="Zhang X."/>
            <person name="Zhu X."/>
            <person name="Han X."/>
            <person name="Ni P."/>
            <person name="Wu M."/>
        </authorList>
    </citation>
    <scope>NUCLEOTIDE SEQUENCE [LARGE SCALE GENOMIC DNA]</scope>
    <source>
        <strain evidence="6 9">AJ5</strain>
    </source>
</reference>
<reference evidence="7 8" key="2">
    <citation type="journal article" date="2014" name="PLoS Genet.">
        <title>Phylogenetically driven sequencing of extremely halophilic archaea reveals strategies for static and dynamic osmo-response.</title>
        <authorList>
            <person name="Becker E.A."/>
            <person name="Seitzer P.M."/>
            <person name="Tritt A."/>
            <person name="Larsen D."/>
            <person name="Krusor M."/>
            <person name="Yao A.I."/>
            <person name="Wu D."/>
            <person name="Madern D."/>
            <person name="Eisen J.A."/>
            <person name="Darling A.E."/>
            <person name="Facciotti M.T."/>
        </authorList>
    </citation>
    <scope>NUCLEOTIDE SEQUENCE [LARGE SCALE GENOMIC DNA]</scope>
    <source>
        <strain evidence="7 8">AJ5</strain>
    </source>
</reference>
<sequence length="138" mass="14241">MFESALADVAFLGARLIFGGILAFMGVNNLVDAESMIGYAEFKGLPAPRLLVPLSGGTLIFGGVSVVLGVVPALGAGALAVFLLASALTMHDFWSLEGEEAQNELNHFLKNVFGAGGALAFLAVANATWPYALNVTAL</sequence>
<evidence type="ECO:0000256" key="4">
    <source>
        <dbReference type="ARBA" id="ARBA00023136"/>
    </source>
</evidence>
<evidence type="ECO:0000313" key="8">
    <source>
        <dbReference type="Proteomes" id="UP000011555"/>
    </source>
</evidence>
<dbReference type="eggNOG" id="arCOG03070">
    <property type="taxonomic scope" value="Archaea"/>
</dbReference>
<dbReference type="RefSeq" id="WP_007142790.1">
    <property type="nucleotide sequence ID" value="NZ_AOLZ01000055.1"/>
</dbReference>
<feature type="transmembrane region" description="Helical" evidence="5">
    <location>
        <begin position="51"/>
        <end position="71"/>
    </location>
</feature>
<name>M0LBK5_NATLA</name>
<keyword evidence="3 5" id="KW-1133">Transmembrane helix</keyword>
<organism evidence="7 8">
    <name type="scientific">Natronobacterium lacisalsi AJ5</name>
    <dbReference type="NCBI Taxonomy" id="358396"/>
    <lineage>
        <taxon>Archaea</taxon>
        <taxon>Methanobacteriati</taxon>
        <taxon>Methanobacteriota</taxon>
        <taxon>Stenosarchaea group</taxon>
        <taxon>Halobacteria</taxon>
        <taxon>Halobacteriales</taxon>
        <taxon>Natrialbaceae</taxon>
        <taxon>Natronobacterium</taxon>
    </lineage>
</organism>
<dbReference type="PATRIC" id="fig|358396.7.peg.3128"/>
<dbReference type="Proteomes" id="UP000186547">
    <property type="component" value="Chromosome"/>
</dbReference>
<feature type="transmembrane region" description="Helical" evidence="5">
    <location>
        <begin position="12"/>
        <end position="31"/>
    </location>
</feature>
<dbReference type="Proteomes" id="UP000011555">
    <property type="component" value="Unassembled WGS sequence"/>
</dbReference>
<accession>M0LBK5</accession>
<feature type="transmembrane region" description="Helical" evidence="5">
    <location>
        <begin position="108"/>
        <end position="129"/>
    </location>
</feature>
<proteinExistence type="predicted"/>
<protein>
    <submittedName>
        <fullName evidence="6">Quinol oxidase</fullName>
    </submittedName>
</protein>
<comment type="subcellular location">
    <subcellularLocation>
        <location evidence="1">Membrane</location>
        <topology evidence="1">Multi-pass membrane protein</topology>
    </subcellularLocation>
</comment>
<reference evidence="6" key="3">
    <citation type="submission" date="2017-01" db="EMBL/GenBank/DDBJ databases">
        <authorList>
            <person name="Mah S.A."/>
            <person name="Swanson W.J."/>
            <person name="Moy G.W."/>
            <person name="Vacquier V.D."/>
        </authorList>
    </citation>
    <scope>NUCLEOTIDE SEQUENCE</scope>
    <source>
        <strain evidence="6">AJ5</strain>
    </source>
</reference>
<keyword evidence="2 5" id="KW-0812">Transmembrane</keyword>
<evidence type="ECO:0000256" key="1">
    <source>
        <dbReference type="ARBA" id="ARBA00004141"/>
    </source>
</evidence>
<dbReference type="InterPro" id="IPR032808">
    <property type="entry name" value="DoxX"/>
</dbReference>
<keyword evidence="4 5" id="KW-0472">Membrane</keyword>
<keyword evidence="8" id="KW-1185">Reference proteome</keyword>
<evidence type="ECO:0000256" key="3">
    <source>
        <dbReference type="ARBA" id="ARBA00022989"/>
    </source>
</evidence>
<dbReference type="GO" id="GO:0016020">
    <property type="term" value="C:membrane"/>
    <property type="evidence" value="ECO:0007669"/>
    <property type="project" value="UniProtKB-SubCell"/>
</dbReference>
<evidence type="ECO:0000256" key="5">
    <source>
        <dbReference type="SAM" id="Phobius"/>
    </source>
</evidence>
<dbReference type="Pfam" id="PF07681">
    <property type="entry name" value="DoxX"/>
    <property type="match status" value="1"/>
</dbReference>
<evidence type="ECO:0000313" key="9">
    <source>
        <dbReference type="Proteomes" id="UP000186547"/>
    </source>
</evidence>
<dbReference type="GeneID" id="30922622"/>
<dbReference type="AlphaFoldDB" id="M0LBK5"/>
<evidence type="ECO:0000313" key="6">
    <source>
        <dbReference type="EMBL" id="APW99149.1"/>
    </source>
</evidence>